<proteinExistence type="inferred from homology"/>
<dbReference type="InterPro" id="IPR026532">
    <property type="entry name" value="BRX1"/>
</dbReference>
<evidence type="ECO:0000256" key="3">
    <source>
        <dbReference type="ARBA" id="ARBA00006369"/>
    </source>
</evidence>
<keyword evidence="9" id="KW-1185">Reference proteome</keyword>
<dbReference type="Proteomes" id="UP000008743">
    <property type="component" value="Unassembled WGS sequence"/>
</dbReference>
<dbReference type="Gene3D" id="3.40.50.10480">
    <property type="entry name" value="Probable brix-domain ribosomal biogenesis protein"/>
    <property type="match status" value="1"/>
</dbReference>
<dbReference type="InterPro" id="IPR007109">
    <property type="entry name" value="Brix"/>
</dbReference>
<comment type="similarity">
    <text evidence="3">Belongs to the BRX1 family.</text>
</comment>
<dbReference type="GO" id="GO:0006364">
    <property type="term" value="P:rRNA processing"/>
    <property type="evidence" value="ECO:0007669"/>
    <property type="project" value="InterPro"/>
</dbReference>
<organism evidence="8 9">
    <name type="scientific">Capsaspora owczarzaki (strain ATCC 30864)</name>
    <dbReference type="NCBI Taxonomy" id="595528"/>
    <lineage>
        <taxon>Eukaryota</taxon>
        <taxon>Filasterea</taxon>
        <taxon>Capsaspora</taxon>
    </lineage>
</organism>
<dbReference type="AlphaFoldDB" id="A0A0D2WLP1"/>
<keyword evidence="4" id="KW-0690">Ribosome biogenesis</keyword>
<comment type="subcellular location">
    <subcellularLocation>
        <location evidence="2">Nucleus</location>
        <location evidence="2">Nucleolus</location>
    </subcellularLocation>
</comment>
<feature type="compositionally biased region" description="Low complexity" evidence="6">
    <location>
        <begin position="123"/>
        <end position="134"/>
    </location>
</feature>
<dbReference type="SMART" id="SM00879">
    <property type="entry name" value="Brix"/>
    <property type="match status" value="1"/>
</dbReference>
<dbReference type="InParanoid" id="A0A0D2WLP1"/>
<feature type="compositionally biased region" description="Low complexity" evidence="6">
    <location>
        <begin position="21"/>
        <end position="48"/>
    </location>
</feature>
<dbReference type="GO" id="GO:0005730">
    <property type="term" value="C:nucleolus"/>
    <property type="evidence" value="ECO:0007669"/>
    <property type="project" value="UniProtKB-SubCell"/>
</dbReference>
<dbReference type="OrthoDB" id="1638493at2759"/>
<dbReference type="eggNOG" id="KOG2971">
    <property type="taxonomic scope" value="Eukaryota"/>
</dbReference>
<feature type="region of interest" description="Disordered" evidence="6">
    <location>
        <begin position="1"/>
        <end position="148"/>
    </location>
</feature>
<protein>
    <submittedName>
        <fullName evidence="8">BXDC2 protein</fullName>
    </submittedName>
</protein>
<evidence type="ECO:0000313" key="9">
    <source>
        <dbReference type="Proteomes" id="UP000008743"/>
    </source>
</evidence>
<dbReference type="GO" id="GO:0000027">
    <property type="term" value="P:ribosomal large subunit assembly"/>
    <property type="evidence" value="ECO:0007669"/>
    <property type="project" value="TreeGrafter"/>
</dbReference>
<dbReference type="Pfam" id="PF04427">
    <property type="entry name" value="Brix"/>
    <property type="match status" value="1"/>
</dbReference>
<evidence type="ECO:0000256" key="2">
    <source>
        <dbReference type="ARBA" id="ARBA00004604"/>
    </source>
</evidence>
<dbReference type="SUPFAM" id="SSF52954">
    <property type="entry name" value="Class II aaRS ABD-related"/>
    <property type="match status" value="1"/>
</dbReference>
<dbReference type="GO" id="GO:0019843">
    <property type="term" value="F:rRNA binding"/>
    <property type="evidence" value="ECO:0007669"/>
    <property type="project" value="InterPro"/>
</dbReference>
<dbReference type="PANTHER" id="PTHR13634:SF0">
    <property type="entry name" value="RIBOSOME BIOGENESIS PROTEIN BRX1 HOMOLOG"/>
    <property type="match status" value="1"/>
</dbReference>
<dbReference type="PANTHER" id="PTHR13634">
    <property type="entry name" value="RIBOSOME BIOGENESIS PROTEIN BRIX"/>
    <property type="match status" value="1"/>
</dbReference>
<dbReference type="EMBL" id="KE346362">
    <property type="protein sequence ID" value="KJE90858.1"/>
    <property type="molecule type" value="Genomic_DNA"/>
</dbReference>
<evidence type="ECO:0000259" key="7">
    <source>
        <dbReference type="PROSITE" id="PS50833"/>
    </source>
</evidence>
<dbReference type="STRING" id="595528.A0A0D2WLP1"/>
<feature type="compositionally biased region" description="Low complexity" evidence="6">
    <location>
        <begin position="82"/>
        <end position="96"/>
    </location>
</feature>
<gene>
    <name evidence="8" type="ORF">CAOG_002098</name>
</gene>
<dbReference type="PhylomeDB" id="A0A0D2WLP1"/>
<evidence type="ECO:0000313" key="8">
    <source>
        <dbReference type="EMBL" id="KJE90858.1"/>
    </source>
</evidence>
<reference evidence="9" key="1">
    <citation type="submission" date="2011-02" db="EMBL/GenBank/DDBJ databases">
        <title>The Genome Sequence of Capsaspora owczarzaki ATCC 30864.</title>
        <authorList>
            <person name="Russ C."/>
            <person name="Cuomo C."/>
            <person name="Burger G."/>
            <person name="Gray M.W."/>
            <person name="Holland P.W.H."/>
            <person name="King N."/>
            <person name="Lang F.B.F."/>
            <person name="Roger A.J."/>
            <person name="Ruiz-Trillo I."/>
            <person name="Young S.K."/>
            <person name="Zeng Q."/>
            <person name="Gargeya S."/>
            <person name="Alvarado L."/>
            <person name="Berlin A."/>
            <person name="Chapman S.B."/>
            <person name="Chen Z."/>
            <person name="Freedman E."/>
            <person name="Gellesch M."/>
            <person name="Goldberg J."/>
            <person name="Griggs A."/>
            <person name="Gujja S."/>
            <person name="Heilman E."/>
            <person name="Heiman D."/>
            <person name="Howarth C."/>
            <person name="Mehta T."/>
            <person name="Neiman D."/>
            <person name="Pearson M."/>
            <person name="Roberts A."/>
            <person name="Saif S."/>
            <person name="Shea T."/>
            <person name="Shenoy N."/>
            <person name="Sisk P."/>
            <person name="Stolte C."/>
            <person name="Sykes S."/>
            <person name="White J."/>
            <person name="Yandava C."/>
            <person name="Haas B."/>
            <person name="Nusbaum C."/>
            <person name="Birren B."/>
        </authorList>
    </citation>
    <scope>NUCLEOTIDE SEQUENCE</scope>
    <source>
        <strain evidence="9">ATCC 30864</strain>
    </source>
</reference>
<dbReference type="FunFam" id="3.40.50.10480:FF:000003">
    <property type="entry name" value="Ribosome biogenesis protein BRX1"/>
    <property type="match status" value="1"/>
</dbReference>
<evidence type="ECO:0000256" key="4">
    <source>
        <dbReference type="ARBA" id="ARBA00022517"/>
    </source>
</evidence>
<sequence length="421" mass="46783">MPALKRQPTPHPNAILAKAGSNKAASSHPSSSSNKQSASSSSSSAPARTAKRTATHAALDEDEDDGDRHEAPVPAKQKGKKQQANATPAATTATAAVSNKGNSKKQQQQQQQQQSKKARLEESNASSSVPSSKSEIAKALPASGTAGTARWTNKQRTLVLSSRGVTYRSRHLLNDLRTLMPHSKKDVKMDKKDKLVLVNEVCELKNCNNCIYLETRKKQDAYLWLAKTPSGPSVKFHIDSINTMDELRMTGNCLKGTRPLLSFDKNFETAPHLQLLKEIFTQVFGTPKGHPKSKPFFDHVFTFSIVDNRVWFRNFQIIDQVNEDKEVETTLNEVGPRFVLNTIRIFDGSFGGATIFENPDYVSPNEIRAAVRAKTQHKYTTKLVAKEAVERRKAGLVLPRDELDVFANRDEEEEDDEDEDE</sequence>
<dbReference type="FunCoup" id="A0A0D2WLP1">
    <property type="interactions" value="530"/>
</dbReference>
<evidence type="ECO:0000256" key="6">
    <source>
        <dbReference type="SAM" id="MobiDB-lite"/>
    </source>
</evidence>
<name>A0A0D2WLP1_CAPO3</name>
<feature type="compositionally biased region" description="Low complexity" evidence="6">
    <location>
        <begin position="104"/>
        <end position="115"/>
    </location>
</feature>
<evidence type="ECO:0000256" key="5">
    <source>
        <dbReference type="ARBA" id="ARBA00023242"/>
    </source>
</evidence>
<dbReference type="RefSeq" id="XP_004348848.2">
    <property type="nucleotide sequence ID" value="XM_004348798.2"/>
</dbReference>
<keyword evidence="5" id="KW-0539">Nucleus</keyword>
<feature type="domain" description="Brix" evidence="7">
    <location>
        <begin position="155"/>
        <end position="351"/>
    </location>
</feature>
<accession>A0A0D2WLP1</accession>
<comment type="function">
    <text evidence="1">Required for biogenesis of the 60S ribosomal subunit.</text>
</comment>
<evidence type="ECO:0000256" key="1">
    <source>
        <dbReference type="ARBA" id="ARBA00003439"/>
    </source>
</evidence>
<dbReference type="PROSITE" id="PS50833">
    <property type="entry name" value="BRIX"/>
    <property type="match status" value="1"/>
</dbReference>